<sequence>MEAMWAAPTAAAIVYSHTSLAHPQREAVGPMEPCPVPAVHHPADSVSDWLRFSSSTRSSRSKGHSTVNNTSSKARSTASSKNHRGSKAFLVESGEALV</sequence>
<dbReference type="Proteomes" id="UP001152562">
    <property type="component" value="Unassembled WGS sequence"/>
</dbReference>
<feature type="region of interest" description="Disordered" evidence="1">
    <location>
        <begin position="52"/>
        <end position="98"/>
    </location>
</feature>
<gene>
    <name evidence="2" type="ORF">PIBRA_LOCUS9070</name>
</gene>
<comment type="caution">
    <text evidence="2">The sequence shown here is derived from an EMBL/GenBank/DDBJ whole genome shotgun (WGS) entry which is preliminary data.</text>
</comment>
<name>A0A9P0TI57_PIEBR</name>
<accession>A0A9P0TI57</accession>
<keyword evidence="3" id="KW-1185">Reference proteome</keyword>
<feature type="compositionally biased region" description="Low complexity" evidence="1">
    <location>
        <begin position="52"/>
        <end position="80"/>
    </location>
</feature>
<organism evidence="2 3">
    <name type="scientific">Pieris brassicae</name>
    <name type="common">White butterfly</name>
    <name type="synonym">Large white butterfly</name>
    <dbReference type="NCBI Taxonomy" id="7116"/>
    <lineage>
        <taxon>Eukaryota</taxon>
        <taxon>Metazoa</taxon>
        <taxon>Ecdysozoa</taxon>
        <taxon>Arthropoda</taxon>
        <taxon>Hexapoda</taxon>
        <taxon>Insecta</taxon>
        <taxon>Pterygota</taxon>
        <taxon>Neoptera</taxon>
        <taxon>Endopterygota</taxon>
        <taxon>Lepidoptera</taxon>
        <taxon>Glossata</taxon>
        <taxon>Ditrysia</taxon>
        <taxon>Papilionoidea</taxon>
        <taxon>Pieridae</taxon>
        <taxon>Pierinae</taxon>
        <taxon>Pieris</taxon>
    </lineage>
</organism>
<proteinExistence type="predicted"/>
<evidence type="ECO:0000313" key="2">
    <source>
        <dbReference type="EMBL" id="CAH4032705.1"/>
    </source>
</evidence>
<reference evidence="2" key="1">
    <citation type="submission" date="2022-05" db="EMBL/GenBank/DDBJ databases">
        <authorList>
            <person name="Okamura Y."/>
        </authorList>
    </citation>
    <scope>NUCLEOTIDE SEQUENCE</scope>
</reference>
<dbReference type="AlphaFoldDB" id="A0A9P0TI57"/>
<protein>
    <submittedName>
        <fullName evidence="2">Uncharacterized protein</fullName>
    </submittedName>
</protein>
<evidence type="ECO:0000256" key="1">
    <source>
        <dbReference type="SAM" id="MobiDB-lite"/>
    </source>
</evidence>
<evidence type="ECO:0000313" key="3">
    <source>
        <dbReference type="Proteomes" id="UP001152562"/>
    </source>
</evidence>
<dbReference type="EMBL" id="CALOZG010000029">
    <property type="protein sequence ID" value="CAH4032705.1"/>
    <property type="molecule type" value="Genomic_DNA"/>
</dbReference>